<evidence type="ECO:0000259" key="2">
    <source>
        <dbReference type="Pfam" id="PF12902"/>
    </source>
</evidence>
<comment type="caution">
    <text evidence="3">The sequence shown here is derived from an EMBL/GenBank/DDBJ whole genome shotgun (WGS) entry which is preliminary data.</text>
</comment>
<dbReference type="Proteomes" id="UP001551582">
    <property type="component" value="Unassembled WGS sequence"/>
</dbReference>
<proteinExistence type="predicted"/>
<dbReference type="Pfam" id="PF12902">
    <property type="entry name" value="Ferritin-like"/>
    <property type="match status" value="1"/>
</dbReference>
<dbReference type="InterPro" id="IPR012347">
    <property type="entry name" value="Ferritin-like"/>
</dbReference>
<reference evidence="3 4" key="1">
    <citation type="submission" date="2024-06" db="EMBL/GenBank/DDBJ databases">
        <title>The Natural Products Discovery Center: Release of the First 8490 Sequenced Strains for Exploring Actinobacteria Biosynthetic Diversity.</title>
        <authorList>
            <person name="Kalkreuter E."/>
            <person name="Kautsar S.A."/>
            <person name="Yang D."/>
            <person name="Bader C.D."/>
            <person name="Teijaro C.N."/>
            <person name="Fluegel L."/>
            <person name="Davis C.M."/>
            <person name="Simpson J.R."/>
            <person name="Lauterbach L."/>
            <person name="Steele A.D."/>
            <person name="Gui C."/>
            <person name="Meng S."/>
            <person name="Li G."/>
            <person name="Viehrig K."/>
            <person name="Ye F."/>
            <person name="Su P."/>
            <person name="Kiefer A.F."/>
            <person name="Nichols A."/>
            <person name="Cepeda A.J."/>
            <person name="Yan W."/>
            <person name="Fan B."/>
            <person name="Jiang Y."/>
            <person name="Adhikari A."/>
            <person name="Zheng C.-J."/>
            <person name="Schuster L."/>
            <person name="Cowan T.M."/>
            <person name="Smanski M.J."/>
            <person name="Chevrette M.G."/>
            <person name="De Carvalho L.P.S."/>
            <person name="Shen B."/>
        </authorList>
    </citation>
    <scope>NUCLEOTIDE SEQUENCE [LARGE SCALE GENOMIC DNA]</scope>
    <source>
        <strain evidence="3 4">NPDC048274</strain>
    </source>
</reference>
<organism evidence="3 4">
    <name type="scientific">Streptomyces griseoloalbus</name>
    <dbReference type="NCBI Taxonomy" id="67303"/>
    <lineage>
        <taxon>Bacteria</taxon>
        <taxon>Bacillati</taxon>
        <taxon>Actinomycetota</taxon>
        <taxon>Actinomycetes</taxon>
        <taxon>Kitasatosporales</taxon>
        <taxon>Streptomycetaceae</taxon>
        <taxon>Streptomyces</taxon>
    </lineage>
</organism>
<evidence type="ECO:0000256" key="1">
    <source>
        <dbReference type="SAM" id="MobiDB-lite"/>
    </source>
</evidence>
<dbReference type="InterPro" id="IPR026820">
    <property type="entry name" value="VioB/RebD_dom"/>
</dbReference>
<evidence type="ECO:0000313" key="4">
    <source>
        <dbReference type="Proteomes" id="UP001551582"/>
    </source>
</evidence>
<keyword evidence="4" id="KW-1185">Reference proteome</keyword>
<feature type="domain" description="Iminophenyl-pyruvate dimer synthase" evidence="2">
    <location>
        <begin position="13"/>
        <end position="82"/>
    </location>
</feature>
<feature type="region of interest" description="Disordered" evidence="1">
    <location>
        <begin position="90"/>
        <end position="138"/>
    </location>
</feature>
<accession>A0ABV3EER0</accession>
<gene>
    <name evidence="3" type="ORF">AB0D65_32725</name>
</gene>
<protein>
    <submittedName>
        <fullName evidence="3">Ferritin-like domain-containing protein</fullName>
    </submittedName>
</protein>
<feature type="region of interest" description="Disordered" evidence="1">
    <location>
        <begin position="1"/>
        <end position="30"/>
    </location>
</feature>
<feature type="compositionally biased region" description="Basic residues" evidence="1">
    <location>
        <begin position="1"/>
        <end position="15"/>
    </location>
</feature>
<dbReference type="Gene3D" id="1.20.1260.10">
    <property type="match status" value="1"/>
</dbReference>
<name>A0ABV3EER0_9ACTN</name>
<evidence type="ECO:0000313" key="3">
    <source>
        <dbReference type="EMBL" id="MEU9355631.1"/>
    </source>
</evidence>
<sequence length="138" mass="14941">MCGKGRKPGLHRGPRRQVAGGPFAHTAGHLSPVTGLESALAALKEIVEQSEGAARTDVWDGDFDLFHPETKAVSHYYRFKELAVGRRYQIGDTPESGPTGDVVTVDPARTRPLRPTPRLDDHPEGSAIGVAQETFNKT</sequence>
<dbReference type="RefSeq" id="WP_359988727.1">
    <property type="nucleotide sequence ID" value="NZ_JBEZLS010000032.1"/>
</dbReference>
<dbReference type="EMBL" id="JBEZLS010000032">
    <property type="protein sequence ID" value="MEU9355631.1"/>
    <property type="molecule type" value="Genomic_DNA"/>
</dbReference>